<dbReference type="Gene3D" id="1.10.3720.10">
    <property type="entry name" value="MetI-like"/>
    <property type="match status" value="1"/>
</dbReference>
<dbReference type="EMBL" id="PXYW01000036">
    <property type="protein sequence ID" value="PSR32576.1"/>
    <property type="molecule type" value="Genomic_DNA"/>
</dbReference>
<feature type="transmembrane region" description="Helical" evidence="7">
    <location>
        <begin position="76"/>
        <end position="97"/>
    </location>
</feature>
<dbReference type="Proteomes" id="UP000242972">
    <property type="component" value="Unassembled WGS sequence"/>
</dbReference>
<dbReference type="SUPFAM" id="SSF161098">
    <property type="entry name" value="MetI-like"/>
    <property type="match status" value="1"/>
</dbReference>
<dbReference type="GO" id="GO:0055085">
    <property type="term" value="P:transmembrane transport"/>
    <property type="evidence" value="ECO:0007669"/>
    <property type="project" value="InterPro"/>
</dbReference>
<dbReference type="InterPro" id="IPR035906">
    <property type="entry name" value="MetI-like_sf"/>
</dbReference>
<dbReference type="PANTHER" id="PTHR43227">
    <property type="entry name" value="BLL4140 PROTEIN"/>
    <property type="match status" value="1"/>
</dbReference>
<feature type="transmembrane region" description="Helical" evidence="7">
    <location>
        <begin position="136"/>
        <end position="161"/>
    </location>
</feature>
<dbReference type="CDD" id="cd06261">
    <property type="entry name" value="TM_PBP2"/>
    <property type="match status" value="1"/>
</dbReference>
<reference evidence="9 10" key="1">
    <citation type="journal article" date="2014" name="BMC Genomics">
        <title>Comparison of environmental and isolate Sulfobacillus genomes reveals diverse carbon, sulfur, nitrogen, and hydrogen metabolisms.</title>
        <authorList>
            <person name="Justice N.B."/>
            <person name="Norman A."/>
            <person name="Brown C.T."/>
            <person name="Singh A."/>
            <person name="Thomas B.C."/>
            <person name="Banfield J.F."/>
        </authorList>
    </citation>
    <scope>NUCLEOTIDE SEQUENCE [LARGE SCALE GENOMIC DNA]</scope>
    <source>
        <strain evidence="9">AMDSBA4</strain>
    </source>
</reference>
<feature type="transmembrane region" description="Helical" evidence="7">
    <location>
        <begin position="173"/>
        <end position="192"/>
    </location>
</feature>
<gene>
    <name evidence="9" type="ORF">C7B46_13730</name>
</gene>
<accession>A0A2T2XDP4</accession>
<evidence type="ECO:0000256" key="6">
    <source>
        <dbReference type="ARBA" id="ARBA00023136"/>
    </source>
</evidence>
<name>A0A2T2XDP4_9FIRM</name>
<comment type="caution">
    <text evidence="9">The sequence shown here is derived from an EMBL/GenBank/DDBJ whole genome shotgun (WGS) entry which is preliminary data.</text>
</comment>
<dbReference type="PROSITE" id="PS50928">
    <property type="entry name" value="ABC_TM1"/>
    <property type="match status" value="1"/>
</dbReference>
<keyword evidence="3" id="KW-1003">Cell membrane</keyword>
<feature type="transmembrane region" description="Helical" evidence="7">
    <location>
        <begin position="267"/>
        <end position="291"/>
    </location>
</feature>
<dbReference type="GO" id="GO:0005886">
    <property type="term" value="C:plasma membrane"/>
    <property type="evidence" value="ECO:0007669"/>
    <property type="project" value="UniProtKB-SubCell"/>
</dbReference>
<keyword evidence="5 7" id="KW-1133">Transmembrane helix</keyword>
<dbReference type="Pfam" id="PF00528">
    <property type="entry name" value="BPD_transp_1"/>
    <property type="match status" value="1"/>
</dbReference>
<evidence type="ECO:0000256" key="2">
    <source>
        <dbReference type="ARBA" id="ARBA00022448"/>
    </source>
</evidence>
<feature type="domain" description="ABC transmembrane type-1" evidence="8">
    <location>
        <begin position="136"/>
        <end position="347"/>
    </location>
</feature>
<dbReference type="PANTHER" id="PTHR43227:SF11">
    <property type="entry name" value="BLL4140 PROTEIN"/>
    <property type="match status" value="1"/>
</dbReference>
<sequence length="356" mass="39157">MIPRKSFTTASITAYHGMAAQALSTPDGLTRRLVLCRSIPGTGWRRLGRIAMHDAANRKREGWIFRPALLKISRRVVIGWVLATPAIVVFLVFKWYLIVSLFLNSFQQLGLFNQHHWVGFANYVALLHNPGFVHSFIATLIWILVGTVMTAFPPLLLALALQGAPGKAFWRAVYFLPGIFSWAMEGPIWIYLLTPDQGPIAKLFGLLGISEPNWLNNPHDIFFVLGALLLWQQAGFLALFYLAGLANMGTDVLEAALVDGASSLQRFFRIILPLTLPTIGVVTLIVLSQTFSGFSEIYVVTGVGVYQTTQVLTLWIYSNGIVAGDIGLASAASVLLFLMTIVATYFGLRNSEGTTP</sequence>
<keyword evidence="4 7" id="KW-0812">Transmembrane</keyword>
<evidence type="ECO:0000313" key="10">
    <source>
        <dbReference type="Proteomes" id="UP000242972"/>
    </source>
</evidence>
<organism evidence="9 10">
    <name type="scientific">Sulfobacillus benefaciens</name>
    <dbReference type="NCBI Taxonomy" id="453960"/>
    <lineage>
        <taxon>Bacteria</taxon>
        <taxon>Bacillati</taxon>
        <taxon>Bacillota</taxon>
        <taxon>Clostridia</taxon>
        <taxon>Eubacteriales</taxon>
        <taxon>Clostridiales Family XVII. Incertae Sedis</taxon>
        <taxon>Sulfobacillus</taxon>
    </lineage>
</organism>
<dbReference type="InterPro" id="IPR050809">
    <property type="entry name" value="UgpAE/MalFG_permease"/>
</dbReference>
<evidence type="ECO:0000256" key="3">
    <source>
        <dbReference type="ARBA" id="ARBA00022475"/>
    </source>
</evidence>
<evidence type="ECO:0000256" key="5">
    <source>
        <dbReference type="ARBA" id="ARBA00022989"/>
    </source>
</evidence>
<dbReference type="InterPro" id="IPR000515">
    <property type="entry name" value="MetI-like"/>
</dbReference>
<evidence type="ECO:0000259" key="8">
    <source>
        <dbReference type="PROSITE" id="PS50928"/>
    </source>
</evidence>
<proteinExistence type="inferred from homology"/>
<keyword evidence="2 7" id="KW-0813">Transport</keyword>
<comment type="subcellular location">
    <subcellularLocation>
        <location evidence="1 7">Cell membrane</location>
        <topology evidence="1 7">Multi-pass membrane protein</topology>
    </subcellularLocation>
</comment>
<evidence type="ECO:0000256" key="4">
    <source>
        <dbReference type="ARBA" id="ARBA00022692"/>
    </source>
</evidence>
<comment type="similarity">
    <text evidence="7">Belongs to the binding-protein-dependent transport system permease family.</text>
</comment>
<feature type="transmembrane region" description="Helical" evidence="7">
    <location>
        <begin position="297"/>
        <end position="317"/>
    </location>
</feature>
<dbReference type="AlphaFoldDB" id="A0A2T2XDP4"/>
<evidence type="ECO:0000256" key="7">
    <source>
        <dbReference type="RuleBase" id="RU363032"/>
    </source>
</evidence>
<keyword evidence="6 7" id="KW-0472">Membrane</keyword>
<evidence type="ECO:0000313" key="9">
    <source>
        <dbReference type="EMBL" id="PSR32576.1"/>
    </source>
</evidence>
<protein>
    <recommendedName>
        <fullName evidence="8">ABC transmembrane type-1 domain-containing protein</fullName>
    </recommendedName>
</protein>
<feature type="transmembrane region" description="Helical" evidence="7">
    <location>
        <begin position="221"/>
        <end position="246"/>
    </location>
</feature>
<feature type="transmembrane region" description="Helical" evidence="7">
    <location>
        <begin position="326"/>
        <end position="348"/>
    </location>
</feature>
<evidence type="ECO:0000256" key="1">
    <source>
        <dbReference type="ARBA" id="ARBA00004651"/>
    </source>
</evidence>